<name>A0A3P3QEX5_9GAMM</name>
<gene>
    <name evidence="1" type="ORF">EIK76_14810</name>
</gene>
<dbReference type="EMBL" id="RRCF01000004">
    <property type="protein sequence ID" value="RRJ19704.1"/>
    <property type="molecule type" value="Genomic_DNA"/>
</dbReference>
<keyword evidence="2" id="KW-1185">Reference proteome</keyword>
<evidence type="ECO:0000313" key="2">
    <source>
        <dbReference type="Proteomes" id="UP000276260"/>
    </source>
</evidence>
<dbReference type="OrthoDB" id="5763425at2"/>
<sequence>MALKFSLNLQSVAAQWALCLLLAVAAVLAYQAKPWLAFALLPEPITQSQLKQVNDFETKHPEAAQILHAYLGIRALMAEEQKLLAQHAAWDDQDRDEGWAEATEYLLAHLAVTTTNNELRILDSECRNTLCRVKLMAPTPLTKEFTARILDYAKVLKAGELEYDDLETLPGAVLLKLKANKRYKFDEATTADLWPEERQQWEQELKTWYTK</sequence>
<organism evidence="1 2">
    <name type="scientific">Rheinheimera mesophila</name>
    <dbReference type="NCBI Taxonomy" id="1547515"/>
    <lineage>
        <taxon>Bacteria</taxon>
        <taxon>Pseudomonadati</taxon>
        <taxon>Pseudomonadota</taxon>
        <taxon>Gammaproteobacteria</taxon>
        <taxon>Chromatiales</taxon>
        <taxon>Chromatiaceae</taxon>
        <taxon>Rheinheimera</taxon>
    </lineage>
</organism>
<dbReference type="AlphaFoldDB" id="A0A3P3QEX5"/>
<protein>
    <submittedName>
        <fullName evidence="1">Uncharacterized protein</fullName>
    </submittedName>
</protein>
<proteinExistence type="predicted"/>
<accession>A0A3P3QEX5</accession>
<comment type="caution">
    <text evidence="1">The sequence shown here is derived from an EMBL/GenBank/DDBJ whole genome shotgun (WGS) entry which is preliminary data.</text>
</comment>
<evidence type="ECO:0000313" key="1">
    <source>
        <dbReference type="EMBL" id="RRJ19704.1"/>
    </source>
</evidence>
<dbReference type="RefSeq" id="WP_046520677.1">
    <property type="nucleotide sequence ID" value="NZ_LAVS01000086.1"/>
</dbReference>
<dbReference type="Proteomes" id="UP000276260">
    <property type="component" value="Unassembled WGS sequence"/>
</dbReference>
<reference evidence="1 2" key="1">
    <citation type="submission" date="2018-11" db="EMBL/GenBank/DDBJ databases">
        <title>Draft genome analysis of Rheinheimera mesophila isolated from an industrial waste site.</title>
        <authorList>
            <person name="Yu Q."/>
            <person name="Qi Y."/>
            <person name="Zhang H."/>
            <person name="Lu Y."/>
            <person name="Pu J."/>
        </authorList>
    </citation>
    <scope>NUCLEOTIDE SEQUENCE [LARGE SCALE GENOMIC DNA]</scope>
    <source>
        <strain evidence="1 2">IITR13</strain>
    </source>
</reference>